<dbReference type="Pfam" id="PF00672">
    <property type="entry name" value="HAMP"/>
    <property type="match status" value="1"/>
</dbReference>
<keyword evidence="3 8" id="KW-1133">Transmembrane helix</keyword>
<dbReference type="GO" id="GO:0006935">
    <property type="term" value="P:chemotaxis"/>
    <property type="evidence" value="ECO:0007669"/>
    <property type="project" value="UniProtKB-ARBA"/>
</dbReference>
<dbReference type="Gene3D" id="1.10.287.950">
    <property type="entry name" value="Methyl-accepting chemotaxis protein"/>
    <property type="match status" value="1"/>
</dbReference>
<dbReference type="FunFam" id="1.10.287.950:FF:000001">
    <property type="entry name" value="Methyl-accepting chemotaxis sensory transducer"/>
    <property type="match status" value="1"/>
</dbReference>
<dbReference type="CDD" id="cd06225">
    <property type="entry name" value="HAMP"/>
    <property type="match status" value="1"/>
</dbReference>
<evidence type="ECO:0008006" key="13">
    <source>
        <dbReference type="Google" id="ProtNLM"/>
    </source>
</evidence>
<dbReference type="EMBL" id="CP017415">
    <property type="protein sequence ID" value="AOU96937.1"/>
    <property type="molecule type" value="Genomic_DNA"/>
</dbReference>
<gene>
    <name evidence="11" type="ORF">BI364_01965</name>
</gene>
<organism evidence="11 12">
    <name type="scientific">Acidihalobacter yilgarnensis</name>
    <dbReference type="NCBI Taxonomy" id="2819280"/>
    <lineage>
        <taxon>Bacteria</taxon>
        <taxon>Pseudomonadati</taxon>
        <taxon>Pseudomonadota</taxon>
        <taxon>Gammaproteobacteria</taxon>
        <taxon>Chromatiales</taxon>
        <taxon>Ectothiorhodospiraceae</taxon>
        <taxon>Acidihalobacter</taxon>
    </lineage>
</organism>
<dbReference type="GO" id="GO:0016020">
    <property type="term" value="C:membrane"/>
    <property type="evidence" value="ECO:0007669"/>
    <property type="project" value="UniProtKB-SubCell"/>
</dbReference>
<keyword evidence="12" id="KW-1185">Reference proteome</keyword>
<dbReference type="Proteomes" id="UP000095401">
    <property type="component" value="Chromosome"/>
</dbReference>
<dbReference type="GO" id="GO:0007165">
    <property type="term" value="P:signal transduction"/>
    <property type="evidence" value="ECO:0007669"/>
    <property type="project" value="UniProtKB-KW"/>
</dbReference>
<accession>A0A1D8IKG8</accession>
<dbReference type="SMART" id="SM00283">
    <property type="entry name" value="MA"/>
    <property type="match status" value="1"/>
</dbReference>
<dbReference type="InterPro" id="IPR004089">
    <property type="entry name" value="MCPsignal_dom"/>
</dbReference>
<evidence type="ECO:0000256" key="5">
    <source>
        <dbReference type="ARBA" id="ARBA00023224"/>
    </source>
</evidence>
<dbReference type="CDD" id="cd11386">
    <property type="entry name" value="MCP_signal"/>
    <property type="match status" value="1"/>
</dbReference>
<proteinExistence type="inferred from homology"/>
<comment type="similarity">
    <text evidence="6">Belongs to the methyl-accepting chemotaxis (MCP) protein family.</text>
</comment>
<dbReference type="RefSeq" id="WP_070077329.1">
    <property type="nucleotide sequence ID" value="NZ_CP017415.1"/>
</dbReference>
<dbReference type="AlphaFoldDB" id="A0A1D8IKG8"/>
<keyword evidence="5 7" id="KW-0807">Transducer</keyword>
<dbReference type="SUPFAM" id="SSF58104">
    <property type="entry name" value="Methyl-accepting chemotaxis protein (MCP) signaling domain"/>
    <property type="match status" value="1"/>
</dbReference>
<feature type="transmembrane region" description="Helical" evidence="8">
    <location>
        <begin position="20"/>
        <end position="42"/>
    </location>
</feature>
<evidence type="ECO:0000256" key="8">
    <source>
        <dbReference type="SAM" id="Phobius"/>
    </source>
</evidence>
<evidence type="ECO:0000313" key="11">
    <source>
        <dbReference type="EMBL" id="AOU96937.1"/>
    </source>
</evidence>
<sequence length="403" mass="43023">MPDITASLGERFLRRLPTGFQLALVTCLLLVPIGNLLIAADFNLHPDAIALGGILALLGLGVYLAACWIQGQLRNQRALTQALEAIAHGHLDTRLPAWGVDGCRAVAVAFNDMARNVQRLETRTAAALEEVTHAVGELQSSANRVDEGTARQRDAATSTAAAMEQMSTSLGEVAEQTRDTERRAADASELAHNGGQTLTETTAGIATLARSIHSTAQAMRALRERSNQISEVSKLIRSIAEQTNLLALNAAIEAARAGEEGRGFAVVADEVRSLALRSRSSADTITEVISGIQDEVRHAVEQMDEAQQAADANVQHIDTVVGSLNDIHQRVRAALDGVHQIAVNTHQQTEVSTEIARHVEHISNGAWTNSAAAHETAQVAAYLDQLAQGLHRALAGHREAQPV</sequence>
<evidence type="ECO:0000256" key="1">
    <source>
        <dbReference type="ARBA" id="ARBA00004141"/>
    </source>
</evidence>
<name>A0A1D8IKG8_9GAMM</name>
<comment type="subcellular location">
    <subcellularLocation>
        <location evidence="1">Membrane</location>
        <topology evidence="1">Multi-pass membrane protein</topology>
    </subcellularLocation>
</comment>
<evidence type="ECO:0000259" key="10">
    <source>
        <dbReference type="PROSITE" id="PS50885"/>
    </source>
</evidence>
<protein>
    <recommendedName>
        <fullName evidence="13">Methyl-accepting chemotaxis protein</fullName>
    </recommendedName>
</protein>
<dbReference type="PANTHER" id="PTHR32089">
    <property type="entry name" value="METHYL-ACCEPTING CHEMOTAXIS PROTEIN MCPB"/>
    <property type="match status" value="1"/>
</dbReference>
<feature type="transmembrane region" description="Helical" evidence="8">
    <location>
        <begin position="48"/>
        <end position="69"/>
    </location>
</feature>
<feature type="domain" description="Methyl-accepting transducer" evidence="9">
    <location>
        <begin position="127"/>
        <end position="363"/>
    </location>
</feature>
<evidence type="ECO:0000256" key="4">
    <source>
        <dbReference type="ARBA" id="ARBA00023136"/>
    </source>
</evidence>
<dbReference type="SMART" id="SM00304">
    <property type="entry name" value="HAMP"/>
    <property type="match status" value="3"/>
</dbReference>
<reference evidence="12" key="1">
    <citation type="submission" date="2016-09" db="EMBL/GenBank/DDBJ databases">
        <title>Acidihalobacter prosperus F5.</title>
        <authorList>
            <person name="Khaleque H.N."/>
            <person name="Ramsay J.P."/>
            <person name="Kaksonen A.H."/>
            <person name="Boxall N.J."/>
            <person name="Watkin E.L.J."/>
        </authorList>
    </citation>
    <scope>NUCLEOTIDE SEQUENCE [LARGE SCALE GENOMIC DNA]</scope>
    <source>
        <strain evidence="12">F5</strain>
    </source>
</reference>
<evidence type="ECO:0000256" key="7">
    <source>
        <dbReference type="PROSITE-ProRule" id="PRU00284"/>
    </source>
</evidence>
<dbReference type="InterPro" id="IPR003660">
    <property type="entry name" value="HAMP_dom"/>
</dbReference>
<feature type="domain" description="HAMP" evidence="10">
    <location>
        <begin position="77"/>
        <end position="122"/>
    </location>
</feature>
<dbReference type="PANTHER" id="PTHR32089:SF119">
    <property type="entry name" value="METHYL-ACCEPTING CHEMOTAXIS PROTEIN CTPL"/>
    <property type="match status" value="1"/>
</dbReference>
<evidence type="ECO:0000259" key="9">
    <source>
        <dbReference type="PROSITE" id="PS50111"/>
    </source>
</evidence>
<evidence type="ECO:0000256" key="3">
    <source>
        <dbReference type="ARBA" id="ARBA00022989"/>
    </source>
</evidence>
<evidence type="ECO:0000256" key="6">
    <source>
        <dbReference type="ARBA" id="ARBA00029447"/>
    </source>
</evidence>
<evidence type="ECO:0000313" key="12">
    <source>
        <dbReference type="Proteomes" id="UP000095401"/>
    </source>
</evidence>
<dbReference type="PROSITE" id="PS50111">
    <property type="entry name" value="CHEMOTAXIS_TRANSDUC_2"/>
    <property type="match status" value="1"/>
</dbReference>
<evidence type="ECO:0000256" key="2">
    <source>
        <dbReference type="ARBA" id="ARBA00022692"/>
    </source>
</evidence>
<dbReference type="Pfam" id="PF00015">
    <property type="entry name" value="MCPsignal"/>
    <property type="match status" value="1"/>
</dbReference>
<keyword evidence="4 8" id="KW-0472">Membrane</keyword>
<dbReference type="PROSITE" id="PS50885">
    <property type="entry name" value="HAMP"/>
    <property type="match status" value="1"/>
</dbReference>
<dbReference type="KEGG" id="aprs:BI364_01965"/>
<keyword evidence="2 8" id="KW-0812">Transmembrane</keyword>